<organism evidence="2 3">
    <name type="scientific">Pyrococcus furiosus (strain ATCC 43587 / DSM 3638 / JCM 8422 / Vc1)</name>
    <dbReference type="NCBI Taxonomy" id="186497"/>
    <lineage>
        <taxon>Archaea</taxon>
        <taxon>Methanobacteriati</taxon>
        <taxon>Methanobacteriota</taxon>
        <taxon>Thermococci</taxon>
        <taxon>Thermococcales</taxon>
        <taxon>Thermococcaceae</taxon>
        <taxon>Pyrococcus</taxon>
    </lineage>
</organism>
<evidence type="ECO:0000256" key="1">
    <source>
        <dbReference type="SAM" id="Phobius"/>
    </source>
</evidence>
<keyword evidence="1" id="KW-1133">Transmembrane helix</keyword>
<protein>
    <recommendedName>
        <fullName evidence="4">DUF3267 domain-containing protein</fullName>
    </recommendedName>
</protein>
<gene>
    <name evidence="2" type="ORF">PFDSM3638_05465</name>
</gene>
<keyword evidence="1" id="KW-0812">Transmembrane</keyword>
<dbReference type="Proteomes" id="UP000324354">
    <property type="component" value="Chromosome"/>
</dbReference>
<proteinExistence type="predicted"/>
<dbReference type="GeneID" id="13301695"/>
<evidence type="ECO:0000313" key="2">
    <source>
        <dbReference type="EMBL" id="QEK78747.1"/>
    </source>
</evidence>
<dbReference type="GeneID" id="41712899"/>
<accession>A0A5C0XP26</accession>
<reference evidence="2 3" key="1">
    <citation type="submission" date="2017-08" db="EMBL/GenBank/DDBJ databases">
        <title>Resequencing and Reannotation of the genome of Pyrococcus furiosus type strain DSM3638.</title>
        <authorList>
            <person name="Reichelt R.M."/>
            <person name="Bunk B."/>
        </authorList>
    </citation>
    <scope>NUCLEOTIDE SEQUENCE [LARGE SCALE GENOMIC DNA]</scope>
    <source>
        <strain evidence="2 3">DSM 3638</strain>
    </source>
</reference>
<evidence type="ECO:0008006" key="4">
    <source>
        <dbReference type="Google" id="ProtNLM"/>
    </source>
</evidence>
<name>A0A5C0XP26_PYRFU</name>
<keyword evidence="1" id="KW-0472">Membrane</keyword>
<dbReference type="EMBL" id="CP023154">
    <property type="protein sequence ID" value="QEK78747.1"/>
    <property type="molecule type" value="Genomic_DNA"/>
</dbReference>
<sequence length="142" mass="16001">MKHYVSFFKSLTFFTIYLAGLITVIPLGITYIVGVRTLSCVLSFILKNFTIPVIGAVYLHEVAQYLPISSPVEVRIDYKKLAFIWIPQTDIPNQRYIIGWILGFLLPFVFGLLLIEIGYGLTGIIFLIISLSGLRGLWEGAK</sequence>
<dbReference type="RefSeq" id="WP_011012229.1">
    <property type="nucleotide sequence ID" value="NC_003413.1"/>
</dbReference>
<feature type="transmembrane region" description="Helical" evidence="1">
    <location>
        <begin position="12"/>
        <end position="35"/>
    </location>
</feature>
<feature type="transmembrane region" description="Helical" evidence="1">
    <location>
        <begin position="121"/>
        <end position="138"/>
    </location>
</feature>
<dbReference type="AlphaFoldDB" id="A0A5C0XP26"/>
<evidence type="ECO:0000313" key="3">
    <source>
        <dbReference type="Proteomes" id="UP000324354"/>
    </source>
</evidence>
<feature type="transmembrane region" description="Helical" evidence="1">
    <location>
        <begin position="96"/>
        <end position="115"/>
    </location>
</feature>